<dbReference type="PIRSF" id="PIRSF000077">
    <property type="entry name" value="Thioredoxin"/>
    <property type="match status" value="1"/>
</dbReference>
<protein>
    <recommendedName>
        <fullName evidence="6 7">Thioredoxin</fullName>
    </recommendedName>
</protein>
<dbReference type="InterPro" id="IPR013766">
    <property type="entry name" value="Thioredoxin_domain"/>
</dbReference>
<reference evidence="11 12" key="1">
    <citation type="journal article" date="2017" name="ISME J.">
        <title>Energy and carbon metabolisms in a deep terrestrial subsurface fluid microbial community.</title>
        <authorList>
            <person name="Momper L."/>
            <person name="Jungbluth S.P."/>
            <person name="Lee M.D."/>
            <person name="Amend J.P."/>
        </authorList>
    </citation>
    <scope>NUCLEOTIDE SEQUENCE [LARGE SCALE GENOMIC DNA]</scope>
    <source>
        <strain evidence="11">SURF_26</strain>
    </source>
</reference>
<feature type="active site" description="Nucleophile" evidence="8">
    <location>
        <position position="32"/>
    </location>
</feature>
<feature type="site" description="Contributes to redox potential value" evidence="8">
    <location>
        <position position="33"/>
    </location>
</feature>
<feature type="active site" description="Nucleophile" evidence="8">
    <location>
        <position position="35"/>
    </location>
</feature>
<sequence>MSGLIEVTAENFQEEVLESNTPVLADFAAEWCNPCKRLAPIITEVAREMTGKLKVVHIDIDTTSDVASQYDILSVPTLILFKNGEEAARNIGLIAKQNLVDFINNNL</sequence>
<dbReference type="PANTHER" id="PTHR45663">
    <property type="entry name" value="GEO12009P1"/>
    <property type="match status" value="1"/>
</dbReference>
<evidence type="ECO:0000256" key="1">
    <source>
        <dbReference type="ARBA" id="ARBA00008987"/>
    </source>
</evidence>
<evidence type="ECO:0000256" key="6">
    <source>
        <dbReference type="NCBIfam" id="TIGR01068"/>
    </source>
</evidence>
<proteinExistence type="inferred from homology"/>
<feature type="site" description="Contributes to redox potential value" evidence="8">
    <location>
        <position position="34"/>
    </location>
</feature>
<dbReference type="InterPro" id="IPR036249">
    <property type="entry name" value="Thioredoxin-like_sf"/>
</dbReference>
<evidence type="ECO:0000256" key="5">
    <source>
        <dbReference type="ARBA" id="ARBA00023284"/>
    </source>
</evidence>
<evidence type="ECO:0000256" key="2">
    <source>
        <dbReference type="ARBA" id="ARBA00022448"/>
    </source>
</evidence>
<gene>
    <name evidence="11" type="primary">trxA</name>
    <name evidence="11" type="ORF">C4541_06640</name>
</gene>
<organism evidence="11 12">
    <name type="scientific">Candidatus Auribacter fodinae</name>
    <dbReference type="NCBI Taxonomy" id="2093366"/>
    <lineage>
        <taxon>Bacteria</taxon>
        <taxon>Pseudomonadati</taxon>
        <taxon>Candidatus Auribacterota</taxon>
        <taxon>Candidatus Auribacteria</taxon>
        <taxon>Candidatus Auribacterales</taxon>
        <taxon>Candidatus Auribacteraceae</taxon>
        <taxon>Candidatus Auribacter</taxon>
    </lineage>
</organism>
<dbReference type="InterPro" id="IPR005746">
    <property type="entry name" value="Thioredoxin"/>
</dbReference>
<evidence type="ECO:0000256" key="9">
    <source>
        <dbReference type="PIRSR" id="PIRSR000077-4"/>
    </source>
</evidence>
<feature type="disulfide bond" description="Redox-active" evidence="9">
    <location>
        <begin position="32"/>
        <end position="35"/>
    </location>
</feature>
<dbReference type="Proteomes" id="UP000266426">
    <property type="component" value="Unassembled WGS sequence"/>
</dbReference>
<evidence type="ECO:0000256" key="4">
    <source>
        <dbReference type="ARBA" id="ARBA00023157"/>
    </source>
</evidence>
<evidence type="ECO:0000313" key="12">
    <source>
        <dbReference type="Proteomes" id="UP000266426"/>
    </source>
</evidence>
<dbReference type="EMBL" id="QZJZ01000054">
    <property type="protein sequence ID" value="RJP59161.1"/>
    <property type="molecule type" value="Genomic_DNA"/>
</dbReference>
<keyword evidence="3" id="KW-0249">Electron transport</keyword>
<dbReference type="Gene3D" id="3.40.30.10">
    <property type="entry name" value="Glutaredoxin"/>
    <property type="match status" value="1"/>
</dbReference>
<name>A0A3A4RC82_9BACT</name>
<evidence type="ECO:0000259" key="10">
    <source>
        <dbReference type="PROSITE" id="PS51352"/>
    </source>
</evidence>
<comment type="similarity">
    <text evidence="1 7">Belongs to the thioredoxin family.</text>
</comment>
<evidence type="ECO:0000313" key="11">
    <source>
        <dbReference type="EMBL" id="RJP59161.1"/>
    </source>
</evidence>
<comment type="caution">
    <text evidence="11">The sequence shown here is derived from an EMBL/GenBank/DDBJ whole genome shotgun (WGS) entry which is preliminary data.</text>
</comment>
<dbReference type="CDD" id="cd02947">
    <property type="entry name" value="TRX_family"/>
    <property type="match status" value="1"/>
</dbReference>
<dbReference type="Pfam" id="PF00085">
    <property type="entry name" value="Thioredoxin"/>
    <property type="match status" value="1"/>
</dbReference>
<dbReference type="GO" id="GO:0005737">
    <property type="term" value="C:cytoplasm"/>
    <property type="evidence" value="ECO:0007669"/>
    <property type="project" value="TreeGrafter"/>
</dbReference>
<keyword evidence="4 9" id="KW-1015">Disulfide bond</keyword>
<dbReference type="NCBIfam" id="TIGR01068">
    <property type="entry name" value="thioredoxin"/>
    <property type="match status" value="1"/>
</dbReference>
<feature type="domain" description="Thioredoxin" evidence="10">
    <location>
        <begin position="1"/>
        <end position="107"/>
    </location>
</feature>
<evidence type="ECO:0000256" key="7">
    <source>
        <dbReference type="PIRNR" id="PIRNR000077"/>
    </source>
</evidence>
<keyword evidence="2" id="KW-0813">Transport</keyword>
<dbReference type="GO" id="GO:0015035">
    <property type="term" value="F:protein-disulfide reductase activity"/>
    <property type="evidence" value="ECO:0007669"/>
    <property type="project" value="UniProtKB-UniRule"/>
</dbReference>
<dbReference type="SUPFAM" id="SSF52833">
    <property type="entry name" value="Thioredoxin-like"/>
    <property type="match status" value="1"/>
</dbReference>
<feature type="site" description="Deprotonates C-terminal active site Cys" evidence="8">
    <location>
        <position position="26"/>
    </location>
</feature>
<evidence type="ECO:0000256" key="3">
    <source>
        <dbReference type="ARBA" id="ARBA00022982"/>
    </source>
</evidence>
<keyword evidence="5 9" id="KW-0676">Redox-active center</keyword>
<evidence type="ECO:0000256" key="8">
    <source>
        <dbReference type="PIRSR" id="PIRSR000077-1"/>
    </source>
</evidence>
<dbReference type="PANTHER" id="PTHR45663:SF11">
    <property type="entry name" value="GEO12009P1"/>
    <property type="match status" value="1"/>
</dbReference>
<dbReference type="FunFam" id="3.40.30.10:FF:000001">
    <property type="entry name" value="Thioredoxin"/>
    <property type="match status" value="1"/>
</dbReference>
<dbReference type="PRINTS" id="PR00421">
    <property type="entry name" value="THIOREDOXIN"/>
</dbReference>
<dbReference type="PROSITE" id="PS51352">
    <property type="entry name" value="THIOREDOXIN_2"/>
    <property type="match status" value="1"/>
</dbReference>
<accession>A0A3A4RC82</accession>
<dbReference type="AlphaFoldDB" id="A0A3A4RC82"/>